<keyword evidence="3" id="KW-0472">Membrane</keyword>
<evidence type="ECO:0000313" key="5">
    <source>
        <dbReference type="Proteomes" id="UP000283509"/>
    </source>
</evidence>
<keyword evidence="5" id="KW-1185">Reference proteome</keyword>
<reference evidence="4 5" key="1">
    <citation type="submission" date="2018-04" db="EMBL/GenBank/DDBJ databases">
        <authorList>
            <person name="Zhang X."/>
            <person name="Yuan J."/>
            <person name="Li F."/>
            <person name="Xiang J."/>
        </authorList>
    </citation>
    <scope>NUCLEOTIDE SEQUENCE [LARGE SCALE GENOMIC DNA]</scope>
    <source>
        <tissue evidence="4">Muscle</tissue>
    </source>
</reference>
<organism evidence="4 5">
    <name type="scientific">Penaeus vannamei</name>
    <name type="common">Whiteleg shrimp</name>
    <name type="synonym">Litopenaeus vannamei</name>
    <dbReference type="NCBI Taxonomy" id="6689"/>
    <lineage>
        <taxon>Eukaryota</taxon>
        <taxon>Metazoa</taxon>
        <taxon>Ecdysozoa</taxon>
        <taxon>Arthropoda</taxon>
        <taxon>Crustacea</taxon>
        <taxon>Multicrustacea</taxon>
        <taxon>Malacostraca</taxon>
        <taxon>Eumalacostraca</taxon>
        <taxon>Eucarida</taxon>
        <taxon>Decapoda</taxon>
        <taxon>Dendrobranchiata</taxon>
        <taxon>Penaeoidea</taxon>
        <taxon>Penaeidae</taxon>
        <taxon>Penaeus</taxon>
    </lineage>
</organism>
<keyword evidence="2" id="KW-0325">Glycoprotein</keyword>
<evidence type="ECO:0000256" key="3">
    <source>
        <dbReference type="SAM" id="Phobius"/>
    </source>
</evidence>
<reference evidence="4 5" key="2">
    <citation type="submission" date="2019-01" db="EMBL/GenBank/DDBJ databases">
        <title>The decoding of complex shrimp genome reveals the adaptation for benthos swimmer, frequently molting mechanism and breeding impact on genome.</title>
        <authorList>
            <person name="Sun Y."/>
            <person name="Gao Y."/>
            <person name="Yu Y."/>
        </authorList>
    </citation>
    <scope>NUCLEOTIDE SEQUENCE [LARGE SCALE GENOMIC DNA]</scope>
    <source>
        <tissue evidence="4">Muscle</tissue>
    </source>
</reference>
<evidence type="ECO:0000256" key="2">
    <source>
        <dbReference type="ARBA" id="ARBA00023180"/>
    </source>
</evidence>
<name>A0A3R7P9D4_PENVA</name>
<evidence type="ECO:0000256" key="1">
    <source>
        <dbReference type="ARBA" id="ARBA00005679"/>
    </source>
</evidence>
<proteinExistence type="inferred from homology"/>
<evidence type="ECO:0000313" key="4">
    <source>
        <dbReference type="EMBL" id="ROT79159.1"/>
    </source>
</evidence>
<feature type="transmembrane region" description="Helical" evidence="3">
    <location>
        <begin position="47"/>
        <end position="67"/>
    </location>
</feature>
<sequence>MEYEHCPTTCESDVEEDVLVLVEVPTGPDGRKRQIRHTRKSPYGWQYAWTMSLLSLVLTLVLINDMITYGRFESRWQREEAALQLLQEARAHPGGRQEVAVRPTMRIEIYYEVLCPDSRNFIMKQLTPAYEKLKDILQVGLVPYGKAETQEKNGKVTFDCQHGPRECEGNIVHACVTNVIKDEAKQIAIVHCMIDRNEQPMVVGKKCVEKHGENWGKISSCVTSDKGTSILKHMGDMTHRLKPEVTFIPTITIDGSQDDQKNILKDFHKVDVTSARQTEARGRFWETYASCPSVLLLPLYALPSRLSLFLSFPSSFPSSSLPSLVCCFPPSLLLLPFLLPFPPCFASPSLSSFSSSPSPSLPFPFLPTSSAHFPSPSSLLFPSPFRFSSSLLPLPPLLLPHVHQLPPPP</sequence>
<keyword evidence="3" id="KW-1133">Transmembrane helix</keyword>
<dbReference type="Proteomes" id="UP000283509">
    <property type="component" value="Unassembled WGS sequence"/>
</dbReference>
<dbReference type="GO" id="GO:0016671">
    <property type="term" value="F:oxidoreductase activity, acting on a sulfur group of donors, disulfide as acceptor"/>
    <property type="evidence" value="ECO:0007669"/>
    <property type="project" value="InterPro"/>
</dbReference>
<protein>
    <submittedName>
        <fullName evidence="4">Gamma-interferon-inducible lysosomal thiol reductase</fullName>
    </submittedName>
</protein>
<comment type="caution">
    <text evidence="4">The sequence shown here is derived from an EMBL/GenBank/DDBJ whole genome shotgun (WGS) entry which is preliminary data.</text>
</comment>
<accession>A0A3R7P9D4</accession>
<dbReference type="PANTHER" id="PTHR13234:SF71">
    <property type="entry name" value="GAMMA-INTERFERON-INDUCIBLE LYSOSOMAL THIOL REDUCTASE-LIKE PROTEIN"/>
    <property type="match status" value="1"/>
</dbReference>
<dbReference type="Pfam" id="PF03227">
    <property type="entry name" value="GILT"/>
    <property type="match status" value="1"/>
</dbReference>
<dbReference type="PANTHER" id="PTHR13234">
    <property type="entry name" value="GAMMA-INTERFERON INDUCIBLE LYSOSOMAL THIOL REDUCTASE GILT"/>
    <property type="match status" value="1"/>
</dbReference>
<dbReference type="OrthoDB" id="958254at2759"/>
<dbReference type="InterPro" id="IPR004911">
    <property type="entry name" value="Interferon-induced_GILT"/>
</dbReference>
<gene>
    <name evidence="4" type="ORF">C7M84_002108</name>
</gene>
<comment type="similarity">
    <text evidence="1">Belongs to the GILT family.</text>
</comment>
<dbReference type="AlphaFoldDB" id="A0A3R7P9D4"/>
<dbReference type="EMBL" id="QCYY01001282">
    <property type="protein sequence ID" value="ROT79159.1"/>
    <property type="molecule type" value="Genomic_DNA"/>
</dbReference>
<keyword evidence="3" id="KW-0812">Transmembrane</keyword>